<dbReference type="PROSITE" id="PS50045">
    <property type="entry name" value="SIGMA54_INTERACT_4"/>
    <property type="match status" value="1"/>
</dbReference>
<sequence>MDIKLSKKTIAVSLIGTQLDFSGKREDRWAKWRPNISLCSQEDIVIDELHMLHDNHSERLASHVALDIGSVSPETQVTLYNINFSDPWDFEEVYSKLYDWCQQQRFDTEQNDYLFHITTGTHVVQICSFLLTESRHFPGRLIQTSPDKKNSNKSIGRVQIIDLDLSKYDQLATRFDREHLEGKAFLKGGIQTKNADFNRLITQVEKVAIRSSDPMLLTGPTGAGKSQLATRIFQLKKRRSMLKGDLVAVNCATLKGENAMAALFGHTRGAFTGAQKERSGYLLTAHQGMLFLDEIGELGIEEQAMLLHAIENKAFHPVGSDKTVTSDFQLIAGTNKDLKAEVAKGHFREDLLARINLWTYKLPALKERREDIPANIDYEIEAYAQKHSQRVQFNKEAKRAFEKFATSQEAIWSGNFRDLSSAITRLCTLADSSRISIDDVEDEIIRLRSAWQGPDEYRTGNLLVNYLTEYQISELDQFDIQQLNHVLSVCLRHSSMASAGRELFNVSRTKKSQTNDSTRLQKYLSKFGLKWRLIREVG</sequence>
<proteinExistence type="predicted"/>
<feature type="domain" description="Sigma-54 factor interaction" evidence="3">
    <location>
        <begin position="190"/>
        <end position="428"/>
    </location>
</feature>
<keyword evidence="1" id="KW-0547">Nucleotide-binding</keyword>
<reference evidence="4 5" key="1">
    <citation type="submission" date="2013-09" db="EMBL/GenBank/DDBJ databases">
        <title>Whole genome shotgun sequence of Vibrio azureus NBRC 104587.</title>
        <authorList>
            <person name="Isaki S."/>
            <person name="Hosoyama A."/>
            <person name="Numata M."/>
            <person name="Hashimoto M."/>
            <person name="Hosoyama Y."/>
            <person name="Tsuchikane K."/>
            <person name="Noguchi M."/>
            <person name="Hirakata S."/>
            <person name="Ichikawa N."/>
            <person name="Ohji S."/>
            <person name="Yamazoe A."/>
            <person name="Fujita N."/>
        </authorList>
    </citation>
    <scope>NUCLEOTIDE SEQUENCE [LARGE SCALE GENOMIC DNA]</scope>
    <source>
        <strain evidence="4 5">NBRC 104587</strain>
    </source>
</reference>
<keyword evidence="2" id="KW-0067">ATP-binding</keyword>
<evidence type="ECO:0000259" key="3">
    <source>
        <dbReference type="PROSITE" id="PS50045"/>
    </source>
</evidence>
<dbReference type="eggNOG" id="COG4650">
    <property type="taxonomic scope" value="Bacteria"/>
</dbReference>
<comment type="caution">
    <text evidence="4">The sequence shown here is derived from an EMBL/GenBank/DDBJ whole genome shotgun (WGS) entry which is preliminary data.</text>
</comment>
<dbReference type="GO" id="GO:0003700">
    <property type="term" value="F:DNA-binding transcription factor activity"/>
    <property type="evidence" value="ECO:0007669"/>
    <property type="project" value="InterPro"/>
</dbReference>
<keyword evidence="5" id="KW-1185">Reference proteome</keyword>
<dbReference type="PANTHER" id="PTHR32071:SF14">
    <property type="entry name" value="TRANSCRIPTIONAL REGULATORY PROTEIN RTCR"/>
    <property type="match status" value="1"/>
</dbReference>
<dbReference type="Pfam" id="PF00158">
    <property type="entry name" value="Sigma54_activat"/>
    <property type="match status" value="1"/>
</dbReference>
<dbReference type="STRING" id="1219077.VAZ01S_012_00340"/>
<dbReference type="InterPro" id="IPR058031">
    <property type="entry name" value="AAA_lid_NorR"/>
</dbReference>
<evidence type="ECO:0000256" key="2">
    <source>
        <dbReference type="ARBA" id="ARBA00022840"/>
    </source>
</evidence>
<dbReference type="InterPro" id="IPR009715">
    <property type="entry name" value="RtcR"/>
</dbReference>
<dbReference type="EMBL" id="BATL01000012">
    <property type="protein sequence ID" value="GAD74554.1"/>
    <property type="molecule type" value="Genomic_DNA"/>
</dbReference>
<dbReference type="InterPro" id="IPR017183">
    <property type="entry name" value="Sigma54_dep_tscrpt_act_RtcR"/>
</dbReference>
<dbReference type="SMART" id="SM00382">
    <property type="entry name" value="AAA"/>
    <property type="match status" value="1"/>
</dbReference>
<evidence type="ECO:0000313" key="4">
    <source>
        <dbReference type="EMBL" id="GAD74554.1"/>
    </source>
</evidence>
<dbReference type="Pfam" id="PF25601">
    <property type="entry name" value="AAA_lid_14"/>
    <property type="match status" value="1"/>
</dbReference>
<dbReference type="PANTHER" id="PTHR32071">
    <property type="entry name" value="TRANSCRIPTIONAL REGULATORY PROTEIN"/>
    <property type="match status" value="1"/>
</dbReference>
<dbReference type="Proteomes" id="UP000016567">
    <property type="component" value="Unassembled WGS sequence"/>
</dbReference>
<evidence type="ECO:0000313" key="5">
    <source>
        <dbReference type="Proteomes" id="UP000016567"/>
    </source>
</evidence>
<dbReference type="AlphaFoldDB" id="U3BZ34"/>
<accession>U3BZ34</accession>
<gene>
    <name evidence="4" type="primary">rtcR</name>
    <name evidence="4" type="ORF">VAZ01S_012_00340</name>
</gene>
<organism evidence="4 5">
    <name type="scientific">Vibrio azureus NBRC 104587</name>
    <dbReference type="NCBI Taxonomy" id="1219077"/>
    <lineage>
        <taxon>Bacteria</taxon>
        <taxon>Pseudomonadati</taxon>
        <taxon>Pseudomonadota</taxon>
        <taxon>Gammaproteobacteria</taxon>
        <taxon>Vibrionales</taxon>
        <taxon>Vibrionaceae</taxon>
        <taxon>Vibrio</taxon>
    </lineage>
</organism>
<dbReference type="NCBIfam" id="NF038308">
    <property type="entry name" value="RNA_repair_RtcR"/>
    <property type="match status" value="1"/>
</dbReference>
<dbReference type="CDD" id="cd00009">
    <property type="entry name" value="AAA"/>
    <property type="match status" value="1"/>
</dbReference>
<dbReference type="Pfam" id="PF06956">
    <property type="entry name" value="RtcR"/>
    <property type="match status" value="1"/>
</dbReference>
<dbReference type="InterPro" id="IPR002078">
    <property type="entry name" value="Sigma_54_int"/>
</dbReference>
<dbReference type="Gene3D" id="3.40.50.300">
    <property type="entry name" value="P-loop containing nucleotide triphosphate hydrolases"/>
    <property type="match status" value="1"/>
</dbReference>
<dbReference type="InterPro" id="IPR027417">
    <property type="entry name" value="P-loop_NTPase"/>
</dbReference>
<dbReference type="Gene3D" id="1.10.8.60">
    <property type="match status" value="1"/>
</dbReference>
<dbReference type="GO" id="GO:0005524">
    <property type="term" value="F:ATP binding"/>
    <property type="evidence" value="ECO:0007669"/>
    <property type="project" value="UniProtKB-KW"/>
</dbReference>
<protein>
    <submittedName>
        <fullName evidence="4">Transcriptional regulator RtcR</fullName>
    </submittedName>
</protein>
<name>U3BZ34_9VIBR</name>
<evidence type="ECO:0000256" key="1">
    <source>
        <dbReference type="ARBA" id="ARBA00022741"/>
    </source>
</evidence>
<dbReference type="SUPFAM" id="SSF52540">
    <property type="entry name" value="P-loop containing nucleoside triphosphate hydrolases"/>
    <property type="match status" value="1"/>
</dbReference>
<dbReference type="PIRSF" id="PIRSF037354">
    <property type="entry name" value="Txn_actvtr_RtcR"/>
    <property type="match status" value="1"/>
</dbReference>
<dbReference type="InterPro" id="IPR003593">
    <property type="entry name" value="AAA+_ATPase"/>
</dbReference>